<sequence length="152" mass="16657">MTQKELNDKKKVFKNAYKDAKKSITKGNMFMLAIAVLIGAAFGAVVSSLANDVIMAAIAKIWNASSVEDLKVAGTIKIGKFLAALIQFVIVATVVFFTLLIVFSIKNAIEYAKAKKMPIEPEAEPTPTNEELILAELKKLNSQIENLNRNQN</sequence>
<reference evidence="6 7" key="1">
    <citation type="journal article" date="2008" name="Infect. Immun.">
        <title>Genome of Mycoplasma arthritidis.</title>
        <authorList>
            <person name="Dybvig K."/>
            <person name="Zuhua C."/>
            <person name="Lao P."/>
            <person name="Jordan D.S."/>
            <person name="French C.T."/>
            <person name="Tu A.H."/>
            <person name="Loraine A.E."/>
        </authorList>
    </citation>
    <scope>NUCLEOTIDE SEQUENCE [LARGE SCALE GENOMIC DNA]</scope>
    <source>
        <strain evidence="6 7">158L3-1</strain>
    </source>
</reference>
<dbReference type="AlphaFoldDB" id="B3PMZ4"/>
<dbReference type="Pfam" id="PF01741">
    <property type="entry name" value="MscL"/>
    <property type="match status" value="1"/>
</dbReference>
<evidence type="ECO:0000256" key="3">
    <source>
        <dbReference type="ARBA" id="ARBA00022989"/>
    </source>
</evidence>
<proteinExistence type="predicted"/>
<dbReference type="STRING" id="243272.MARTH_orf609"/>
<dbReference type="Proteomes" id="UP000008812">
    <property type="component" value="Chromosome"/>
</dbReference>
<evidence type="ECO:0000256" key="2">
    <source>
        <dbReference type="ARBA" id="ARBA00022692"/>
    </source>
</evidence>
<evidence type="ECO:0000313" key="6">
    <source>
        <dbReference type="EMBL" id="ACF07396.1"/>
    </source>
</evidence>
<dbReference type="InterPro" id="IPR036019">
    <property type="entry name" value="MscL_channel"/>
</dbReference>
<dbReference type="PANTHER" id="PTHR30266:SF2">
    <property type="entry name" value="LARGE-CONDUCTANCE MECHANOSENSITIVE CHANNEL"/>
    <property type="match status" value="1"/>
</dbReference>
<evidence type="ECO:0000256" key="5">
    <source>
        <dbReference type="SAM" id="Phobius"/>
    </source>
</evidence>
<keyword evidence="4 5" id="KW-0472">Membrane</keyword>
<protein>
    <submittedName>
        <fullName evidence="6">Large-conductance mechanosensitive channel, putative</fullName>
    </submittedName>
</protein>
<feature type="transmembrane region" description="Helical" evidence="5">
    <location>
        <begin position="29"/>
        <end position="62"/>
    </location>
</feature>
<evidence type="ECO:0000256" key="4">
    <source>
        <dbReference type="ARBA" id="ARBA00023136"/>
    </source>
</evidence>
<feature type="transmembrane region" description="Helical" evidence="5">
    <location>
        <begin position="82"/>
        <end position="105"/>
    </location>
</feature>
<dbReference type="RefSeq" id="WP_012498353.1">
    <property type="nucleotide sequence ID" value="NC_011025.1"/>
</dbReference>
<name>B3PMZ4_META1</name>
<comment type="subcellular location">
    <subcellularLocation>
        <location evidence="1">Membrane</location>
        <topology evidence="1">Multi-pass membrane protein</topology>
    </subcellularLocation>
</comment>
<keyword evidence="7" id="KW-1185">Reference proteome</keyword>
<gene>
    <name evidence="6" type="primary">mscL</name>
    <name evidence="6" type="ordered locus">MARTH_orf609</name>
</gene>
<keyword evidence="3 5" id="KW-1133">Transmembrane helix</keyword>
<organism evidence="6 7">
    <name type="scientific">Metamycoplasma arthritidis (strain 158L3-1)</name>
    <name type="common">Mycoplasma arthritidis</name>
    <dbReference type="NCBI Taxonomy" id="243272"/>
    <lineage>
        <taxon>Bacteria</taxon>
        <taxon>Bacillati</taxon>
        <taxon>Mycoplasmatota</taxon>
        <taxon>Mycoplasmoidales</taxon>
        <taxon>Metamycoplasmataceae</taxon>
        <taxon>Metamycoplasma</taxon>
    </lineage>
</organism>
<keyword evidence="2 5" id="KW-0812">Transmembrane</keyword>
<dbReference type="PANTHER" id="PTHR30266">
    <property type="entry name" value="MECHANOSENSITIVE CHANNEL MSCL"/>
    <property type="match status" value="1"/>
</dbReference>
<dbReference type="KEGG" id="mat:MARTH_orf609"/>
<dbReference type="GO" id="GO:0008381">
    <property type="term" value="F:mechanosensitive monoatomic ion channel activity"/>
    <property type="evidence" value="ECO:0007669"/>
    <property type="project" value="TreeGrafter"/>
</dbReference>
<evidence type="ECO:0000256" key="1">
    <source>
        <dbReference type="ARBA" id="ARBA00004141"/>
    </source>
</evidence>
<dbReference type="InterPro" id="IPR037673">
    <property type="entry name" value="MSC/AndL"/>
</dbReference>
<dbReference type="HOGENOM" id="CLU_095787_3_0_14"/>
<evidence type="ECO:0000313" key="7">
    <source>
        <dbReference type="Proteomes" id="UP000008812"/>
    </source>
</evidence>
<dbReference type="GO" id="GO:0016020">
    <property type="term" value="C:membrane"/>
    <property type="evidence" value="ECO:0007669"/>
    <property type="project" value="UniProtKB-SubCell"/>
</dbReference>
<dbReference type="eggNOG" id="COG1970">
    <property type="taxonomic scope" value="Bacteria"/>
</dbReference>
<accession>B3PMZ4</accession>
<dbReference type="Gene3D" id="1.10.1200.120">
    <property type="entry name" value="Large-conductance mechanosensitive channel, MscL, domain 1"/>
    <property type="match status" value="1"/>
</dbReference>
<dbReference type="EMBL" id="CP001047">
    <property type="protein sequence ID" value="ACF07396.1"/>
    <property type="molecule type" value="Genomic_DNA"/>
</dbReference>
<dbReference type="SUPFAM" id="SSF81330">
    <property type="entry name" value="Gated mechanosensitive channel"/>
    <property type="match status" value="1"/>
</dbReference>